<feature type="domain" description="Bro-N" evidence="1">
    <location>
        <begin position="1"/>
        <end position="106"/>
    </location>
</feature>
<dbReference type="PANTHER" id="PTHR36180">
    <property type="entry name" value="DNA-BINDING PROTEIN-RELATED-RELATED"/>
    <property type="match status" value="1"/>
</dbReference>
<dbReference type="InterPro" id="IPR003497">
    <property type="entry name" value="BRO_N_domain"/>
</dbReference>
<dbReference type="EMBL" id="VBVZ01000182">
    <property type="protein sequence ID" value="TLG91204.1"/>
    <property type="molecule type" value="Genomic_DNA"/>
</dbReference>
<accession>A0ABY2U9S4</accession>
<evidence type="ECO:0000313" key="2">
    <source>
        <dbReference type="EMBL" id="TLG91204.1"/>
    </source>
</evidence>
<dbReference type="PANTHER" id="PTHR36180:SF2">
    <property type="entry name" value="BRO FAMILY PROTEIN"/>
    <property type="match status" value="1"/>
</dbReference>
<comment type="caution">
    <text evidence="2">The sequence shown here is derived from an EMBL/GenBank/DDBJ whole genome shotgun (WGS) entry which is preliminary data.</text>
</comment>
<gene>
    <name evidence="2" type="ORF">FEM54_14225</name>
</gene>
<dbReference type="Proteomes" id="UP000304941">
    <property type="component" value="Unassembled WGS sequence"/>
</dbReference>
<organism evidence="2 3">
    <name type="scientific">Pseudomonas edaphica</name>
    <dbReference type="NCBI Taxonomy" id="2006980"/>
    <lineage>
        <taxon>Bacteria</taxon>
        <taxon>Pseudomonadati</taxon>
        <taxon>Pseudomonadota</taxon>
        <taxon>Gammaproteobacteria</taxon>
        <taxon>Pseudomonadales</taxon>
        <taxon>Pseudomonadaceae</taxon>
        <taxon>Pseudomonas</taxon>
    </lineage>
</organism>
<dbReference type="Pfam" id="PF02498">
    <property type="entry name" value="Bro-N"/>
    <property type="match status" value="1"/>
</dbReference>
<dbReference type="PROSITE" id="PS51750">
    <property type="entry name" value="BRO_N"/>
    <property type="match status" value="1"/>
</dbReference>
<dbReference type="SMART" id="SM01040">
    <property type="entry name" value="Bro-N"/>
    <property type="match status" value="1"/>
</dbReference>
<sequence>MSSVVPFSFKGAGVRVVADDHGESWFVGRDLCTALGYADQTSAMKQHCRGVVKYHPIADSMGRLQETRILAEPDMLRLVINSQLPAAEQFERWVFEDVLPTIRRTGSYQMPANDATIPVERQLPVAADSLDAAKRIAECFGLEGNQALLSANSMVKAAIGVDLMEMAGVKRLVNESQEMNFTPTELGAKFGMSAVSMNKLLADCGLQHQVIYKPGKKRWEVMPDGKMFAVITDTGKKHSDGKPVQQILWKESVQEMLARLAEQLRSGLPAVVAGGVRR</sequence>
<evidence type="ECO:0000259" key="1">
    <source>
        <dbReference type="PROSITE" id="PS51750"/>
    </source>
</evidence>
<protein>
    <submittedName>
        <fullName evidence="2">KilA-N domain-containing protein</fullName>
    </submittedName>
</protein>
<reference evidence="2 3" key="1">
    <citation type="submission" date="2019-05" db="EMBL/GenBank/DDBJ databases">
        <title>Pseudomonas edaphica sp. nov., isolated from rhizospheric soil of Cistus ladanifer L. in Spain.</title>
        <authorList>
            <person name="Peix A."/>
        </authorList>
    </citation>
    <scope>NUCLEOTIDE SEQUENCE [LARGE SCALE GENOMIC DNA]</scope>
    <source>
        <strain evidence="2 3">RD25</strain>
    </source>
</reference>
<dbReference type="RefSeq" id="WP_138451522.1">
    <property type="nucleotide sequence ID" value="NZ_VBVZ01000182.1"/>
</dbReference>
<evidence type="ECO:0000313" key="3">
    <source>
        <dbReference type="Proteomes" id="UP000304941"/>
    </source>
</evidence>
<name>A0ABY2U9S4_9PSED</name>
<keyword evidence="3" id="KW-1185">Reference proteome</keyword>
<proteinExistence type="predicted"/>